<dbReference type="RefSeq" id="WP_008680392.1">
    <property type="nucleotide sequence ID" value="NZ_ANOH01000224.1"/>
</dbReference>
<evidence type="ECO:0000313" key="5">
    <source>
        <dbReference type="EMBL" id="EMI55213.1"/>
    </source>
</evidence>
<dbReference type="Gene3D" id="3.40.50.150">
    <property type="entry name" value="Vaccinia Virus protein VP39"/>
    <property type="match status" value="2"/>
</dbReference>
<dbReference type="InterPro" id="IPR012327">
    <property type="entry name" value="MeTrfase_D12"/>
</dbReference>
<evidence type="ECO:0000256" key="1">
    <source>
        <dbReference type="ARBA" id="ARBA00022603"/>
    </source>
</evidence>
<protein>
    <submittedName>
        <fullName evidence="5">D12 class N6 adenine-specific DNA methyltransferase</fullName>
        <ecNumber evidence="5">2.1.1.72</ecNumber>
    </submittedName>
</protein>
<sequence>MLTHDLGAATRLTLPLKWHGGKHYLAPKIIDLMPRHLHYVEPFGGGLAVLLNKDPFDPRHQWGKASYEQGVSEVVNDVYGPLQNFWNVLKDSNTFSDFQRVVSATTFSEVEFDASAERLFPAHELDVEAAVAFFVRCRQSRAGSFRSFATLSRNRTRSRMNEQASAWLGAIDGLETVHDRLKRVVILCRNALDVICQQDGERTLFYLDPPYLPSTRASSGNYEHEMTNDQHVLLLETIRACKGNVMLSGYPNDLYNEMLDGWNRHDFEIDNKVSGAQQKRVMVESVWCNF</sequence>
<dbReference type="PANTHER" id="PTHR30481:SF4">
    <property type="entry name" value="SITE-SPECIFIC DNA-METHYLTRANSFERASE (ADENINE-SPECIFIC)"/>
    <property type="match status" value="1"/>
</dbReference>
<reference evidence="5 6" key="1">
    <citation type="journal article" date="2013" name="Mar. Genomics">
        <title>Expression of sulfatases in Rhodopirellula baltica and the diversity of sulfatases in the genus Rhodopirellula.</title>
        <authorList>
            <person name="Wegner C.E."/>
            <person name="Richter-Heitmann T."/>
            <person name="Klindworth A."/>
            <person name="Klockow C."/>
            <person name="Richter M."/>
            <person name="Achstetter T."/>
            <person name="Glockner F.O."/>
            <person name="Harder J."/>
        </authorList>
    </citation>
    <scope>NUCLEOTIDE SEQUENCE [LARGE SCALE GENOMIC DNA]</scope>
    <source>
        <strain evidence="5 6">SM41</strain>
    </source>
</reference>
<keyword evidence="1 5" id="KW-0489">Methyltransferase</keyword>
<comment type="caution">
    <text evidence="5">The sequence shown here is derived from an EMBL/GenBank/DDBJ whole genome shotgun (WGS) entry which is preliminary data.</text>
</comment>
<dbReference type="Pfam" id="PF02086">
    <property type="entry name" value="MethyltransfD12"/>
    <property type="match status" value="1"/>
</dbReference>
<dbReference type="GO" id="GO:1904047">
    <property type="term" value="F:S-adenosyl-L-methionine binding"/>
    <property type="evidence" value="ECO:0007669"/>
    <property type="project" value="TreeGrafter"/>
</dbReference>
<dbReference type="InterPro" id="IPR012263">
    <property type="entry name" value="M_m6A_EcoRV"/>
</dbReference>
<dbReference type="InterPro" id="IPR029063">
    <property type="entry name" value="SAM-dependent_MTases_sf"/>
</dbReference>
<evidence type="ECO:0000256" key="3">
    <source>
        <dbReference type="ARBA" id="ARBA00022691"/>
    </source>
</evidence>
<dbReference type="EC" id="2.1.1.72" evidence="5"/>
<dbReference type="GO" id="GO:0032259">
    <property type="term" value="P:methylation"/>
    <property type="evidence" value="ECO:0007669"/>
    <property type="project" value="UniProtKB-KW"/>
</dbReference>
<dbReference type="PRINTS" id="PR00505">
    <property type="entry name" value="D12N6MTFRASE"/>
</dbReference>
<feature type="binding site" evidence="4">
    <location>
        <position position="18"/>
    </location>
    <ligand>
        <name>S-adenosyl-L-methionine</name>
        <dbReference type="ChEBI" id="CHEBI:59789"/>
    </ligand>
</feature>
<dbReference type="AlphaFoldDB" id="M5UGT7"/>
<accession>M5UGT7</accession>
<dbReference type="Proteomes" id="UP000011885">
    <property type="component" value="Unassembled WGS sequence"/>
</dbReference>
<feature type="binding site" evidence="4">
    <location>
        <position position="208"/>
    </location>
    <ligand>
        <name>S-adenosyl-L-methionine</name>
        <dbReference type="ChEBI" id="CHEBI:59789"/>
    </ligand>
</feature>
<keyword evidence="3" id="KW-0949">S-adenosyl-L-methionine</keyword>
<dbReference type="EMBL" id="ANOH01000224">
    <property type="protein sequence ID" value="EMI55213.1"/>
    <property type="molecule type" value="Genomic_DNA"/>
</dbReference>
<gene>
    <name evidence="5" type="ORF">RSSM_03350</name>
</gene>
<dbReference type="PANTHER" id="PTHR30481">
    <property type="entry name" value="DNA ADENINE METHYLASE"/>
    <property type="match status" value="1"/>
</dbReference>
<feature type="binding site" evidence="4">
    <location>
        <position position="22"/>
    </location>
    <ligand>
        <name>S-adenosyl-L-methionine</name>
        <dbReference type="ChEBI" id="CHEBI:59789"/>
    </ligand>
</feature>
<dbReference type="GO" id="GO:0009007">
    <property type="term" value="F:site-specific DNA-methyltransferase (adenine-specific) activity"/>
    <property type="evidence" value="ECO:0007669"/>
    <property type="project" value="UniProtKB-EC"/>
</dbReference>
<proteinExistence type="predicted"/>
<evidence type="ECO:0000256" key="4">
    <source>
        <dbReference type="PIRSR" id="PIRSR000398-1"/>
    </source>
</evidence>
<dbReference type="PATRIC" id="fig|1263870.3.peg.3562"/>
<evidence type="ECO:0000256" key="2">
    <source>
        <dbReference type="ARBA" id="ARBA00022679"/>
    </source>
</evidence>
<dbReference type="GO" id="GO:0043565">
    <property type="term" value="F:sequence-specific DNA binding"/>
    <property type="evidence" value="ECO:0007669"/>
    <property type="project" value="TreeGrafter"/>
</dbReference>
<name>M5UGT7_9BACT</name>
<keyword evidence="2 5" id="KW-0808">Transferase</keyword>
<dbReference type="PIRSF" id="PIRSF000398">
    <property type="entry name" value="M_m6A_EcoRV"/>
    <property type="match status" value="1"/>
</dbReference>
<keyword evidence="6" id="KW-1185">Reference proteome</keyword>
<dbReference type="GO" id="GO:0009307">
    <property type="term" value="P:DNA restriction-modification system"/>
    <property type="evidence" value="ECO:0007669"/>
    <property type="project" value="InterPro"/>
</dbReference>
<dbReference type="GO" id="GO:0006298">
    <property type="term" value="P:mismatch repair"/>
    <property type="evidence" value="ECO:0007669"/>
    <property type="project" value="TreeGrafter"/>
</dbReference>
<feature type="binding site" evidence="4">
    <location>
        <position position="77"/>
    </location>
    <ligand>
        <name>S-adenosyl-L-methionine</name>
        <dbReference type="ChEBI" id="CHEBI:59789"/>
    </ligand>
</feature>
<dbReference type="SUPFAM" id="SSF53335">
    <property type="entry name" value="S-adenosyl-L-methionine-dependent methyltransferases"/>
    <property type="match status" value="1"/>
</dbReference>
<evidence type="ECO:0000313" key="6">
    <source>
        <dbReference type="Proteomes" id="UP000011885"/>
    </source>
</evidence>
<organism evidence="5 6">
    <name type="scientific">Rhodopirellula sallentina SM41</name>
    <dbReference type="NCBI Taxonomy" id="1263870"/>
    <lineage>
        <taxon>Bacteria</taxon>
        <taxon>Pseudomonadati</taxon>
        <taxon>Planctomycetota</taxon>
        <taxon>Planctomycetia</taxon>
        <taxon>Pirellulales</taxon>
        <taxon>Pirellulaceae</taxon>
        <taxon>Rhodopirellula</taxon>
    </lineage>
</organism>